<dbReference type="Pfam" id="PF02653">
    <property type="entry name" value="BPD_transp_2"/>
    <property type="match status" value="1"/>
</dbReference>
<evidence type="ECO:0000256" key="5">
    <source>
        <dbReference type="ARBA" id="ARBA00023136"/>
    </source>
</evidence>
<evidence type="ECO:0000256" key="7">
    <source>
        <dbReference type="SAM" id="Phobius"/>
    </source>
</evidence>
<feature type="transmembrane region" description="Helical" evidence="7">
    <location>
        <begin position="55"/>
        <end position="88"/>
    </location>
</feature>
<dbReference type="RefSeq" id="WP_103680310.1">
    <property type="nucleotide sequence ID" value="NZ_LPWH01000067.1"/>
</dbReference>
<dbReference type="Proteomes" id="UP000237350">
    <property type="component" value="Unassembled WGS sequence"/>
</dbReference>
<keyword evidence="9" id="KW-1185">Reference proteome</keyword>
<feature type="transmembrane region" description="Helical" evidence="7">
    <location>
        <begin position="262"/>
        <end position="295"/>
    </location>
</feature>
<dbReference type="AlphaFoldDB" id="A0A2S4JPA8"/>
<dbReference type="InterPro" id="IPR001851">
    <property type="entry name" value="ABC_transp_permease"/>
</dbReference>
<feature type="transmembrane region" description="Helical" evidence="7">
    <location>
        <begin position="307"/>
        <end position="326"/>
    </location>
</feature>
<evidence type="ECO:0000313" key="9">
    <source>
        <dbReference type="Proteomes" id="UP000237350"/>
    </source>
</evidence>
<dbReference type="OrthoDB" id="368246at2"/>
<evidence type="ECO:0000313" key="8">
    <source>
        <dbReference type="EMBL" id="POR01310.1"/>
    </source>
</evidence>
<protein>
    <submittedName>
        <fullName evidence="8">ABC transporter permease</fullName>
    </submittedName>
</protein>
<dbReference type="EMBL" id="LPWH01000067">
    <property type="protein sequence ID" value="POR01310.1"/>
    <property type="molecule type" value="Genomic_DNA"/>
</dbReference>
<dbReference type="PANTHER" id="PTHR32196">
    <property type="entry name" value="ABC TRANSPORTER PERMEASE PROTEIN YPHD-RELATED-RELATED"/>
    <property type="match status" value="1"/>
</dbReference>
<reference evidence="9" key="1">
    <citation type="submission" date="2015-12" db="EMBL/GenBank/DDBJ databases">
        <authorList>
            <person name="Lodha T.D."/>
            <person name="Chintalapati S."/>
            <person name="Chintalapati V.R."/>
            <person name="Sravanthi T."/>
        </authorList>
    </citation>
    <scope>NUCLEOTIDE SEQUENCE [LARGE SCALE GENOMIC DNA]</scope>
    <source>
        <strain evidence="9">JC133</strain>
    </source>
</reference>
<organism evidence="8 9">
    <name type="scientific">Alkalispirochaeta sphaeroplastigenens</name>
    <dbReference type="NCBI Taxonomy" id="1187066"/>
    <lineage>
        <taxon>Bacteria</taxon>
        <taxon>Pseudomonadati</taxon>
        <taxon>Spirochaetota</taxon>
        <taxon>Spirochaetia</taxon>
        <taxon>Spirochaetales</taxon>
        <taxon>Spirochaetaceae</taxon>
        <taxon>Alkalispirochaeta</taxon>
    </lineage>
</organism>
<feature type="transmembrane region" description="Helical" evidence="7">
    <location>
        <begin position="129"/>
        <end position="150"/>
    </location>
</feature>
<feature type="region of interest" description="Disordered" evidence="6">
    <location>
        <begin position="354"/>
        <end position="426"/>
    </location>
</feature>
<keyword evidence="2" id="KW-1003">Cell membrane</keyword>
<evidence type="ECO:0000256" key="2">
    <source>
        <dbReference type="ARBA" id="ARBA00022475"/>
    </source>
</evidence>
<comment type="caution">
    <text evidence="8">The sequence shown here is derived from an EMBL/GenBank/DDBJ whole genome shotgun (WGS) entry which is preliminary data.</text>
</comment>
<dbReference type="CDD" id="cd06579">
    <property type="entry name" value="TM_PBP1_transp_AraH_like"/>
    <property type="match status" value="1"/>
</dbReference>
<keyword evidence="4 7" id="KW-1133">Transmembrane helix</keyword>
<evidence type="ECO:0000256" key="6">
    <source>
        <dbReference type="SAM" id="MobiDB-lite"/>
    </source>
</evidence>
<comment type="subcellular location">
    <subcellularLocation>
        <location evidence="1">Cell membrane</location>
        <topology evidence="1">Multi-pass membrane protein</topology>
    </subcellularLocation>
</comment>
<keyword evidence="3 7" id="KW-0812">Transmembrane</keyword>
<evidence type="ECO:0000256" key="1">
    <source>
        <dbReference type="ARBA" id="ARBA00004651"/>
    </source>
</evidence>
<dbReference type="GO" id="GO:0005886">
    <property type="term" value="C:plasma membrane"/>
    <property type="evidence" value="ECO:0007669"/>
    <property type="project" value="UniProtKB-SubCell"/>
</dbReference>
<accession>A0A2S4JPA8</accession>
<dbReference type="GO" id="GO:0022857">
    <property type="term" value="F:transmembrane transporter activity"/>
    <property type="evidence" value="ECO:0007669"/>
    <property type="project" value="InterPro"/>
</dbReference>
<feature type="transmembrane region" description="Helical" evidence="7">
    <location>
        <begin position="21"/>
        <end position="43"/>
    </location>
</feature>
<evidence type="ECO:0000256" key="3">
    <source>
        <dbReference type="ARBA" id="ARBA00022692"/>
    </source>
</evidence>
<sequence>MAGTGLDRRQWRALRDKGLQKLLAPLALVLIYLFFGFFGRNFFSYNTLVNIFDASYYIGFLALGVTFVIITGGIDLSVGTVAMCAAIVGGTAFRTWGWAMGPSLVLIMAVATLFGVINGLMVAKLKLPPFIATLGMMMVSMGIGSIVSNVRSAAFPPRSDPSGWFRNIFKYISPDRVAIPTGALVLFGVTIIFHIILTRTKMGRYIFAIGSNKEAARLSGVKVDRWEMSAYIVSGIAAGISGISFAAVYTTVMPAQGQGFELFAIAGAVIGGTSLSGGVGSVFGTLIGVFIMAVLRSGLPAMNLQAHYQTFFTGIVVIAAVLLDIYRTKKTSEVKVLTPADLYRADMQRKIDQAREALSSSGNDSSEGDGPGGRQAGREEIQALQREMKETYRRMRREEKAQAARIEAEERAAEREFRAMVRKERE</sequence>
<keyword evidence="5 7" id="KW-0472">Membrane</keyword>
<feature type="transmembrane region" description="Helical" evidence="7">
    <location>
        <begin position="95"/>
        <end position="117"/>
    </location>
</feature>
<evidence type="ECO:0000256" key="4">
    <source>
        <dbReference type="ARBA" id="ARBA00022989"/>
    </source>
</evidence>
<feature type="compositionally biased region" description="Basic and acidic residues" evidence="6">
    <location>
        <begin position="376"/>
        <end position="426"/>
    </location>
</feature>
<dbReference type="PANTHER" id="PTHR32196:SF72">
    <property type="entry name" value="RIBOSE IMPORT PERMEASE PROTEIN RBSC"/>
    <property type="match status" value="1"/>
</dbReference>
<name>A0A2S4JPA8_9SPIO</name>
<gene>
    <name evidence="8" type="ORF">AU468_08310</name>
</gene>
<feature type="transmembrane region" description="Helical" evidence="7">
    <location>
        <begin position="177"/>
        <end position="197"/>
    </location>
</feature>
<proteinExistence type="predicted"/>
<feature type="transmembrane region" description="Helical" evidence="7">
    <location>
        <begin position="228"/>
        <end position="250"/>
    </location>
</feature>